<sequence>VFPLTPVSLPEEDSLAAIQSIQSDLLQAMSQMFHLGERMDDHASIKGLIWLLWLPSCARRRISFWPRRKRSRL</sequence>
<keyword evidence="2" id="KW-1185">Reference proteome</keyword>
<feature type="non-terminal residue" evidence="1">
    <location>
        <position position="1"/>
    </location>
</feature>
<accession>A0ABQ7XSK5</accession>
<reference evidence="1 2" key="1">
    <citation type="submission" date="2021-05" db="EMBL/GenBank/DDBJ databases">
        <title>Genome Assembly of Synthetic Allotetraploid Brassica napus Reveals Homoeologous Exchanges between Subgenomes.</title>
        <authorList>
            <person name="Davis J.T."/>
        </authorList>
    </citation>
    <scope>NUCLEOTIDE SEQUENCE [LARGE SCALE GENOMIC DNA]</scope>
    <source>
        <strain evidence="2">cv. Da-Ae</strain>
        <tissue evidence="1">Seedling</tissue>
    </source>
</reference>
<protein>
    <submittedName>
        <fullName evidence="1">Uncharacterized protein</fullName>
    </submittedName>
</protein>
<gene>
    <name evidence="1" type="ORF">HID58_087163</name>
</gene>
<name>A0ABQ7XSK5_BRANA</name>
<evidence type="ECO:0000313" key="1">
    <source>
        <dbReference type="EMBL" id="KAH0858902.1"/>
    </source>
</evidence>
<evidence type="ECO:0000313" key="2">
    <source>
        <dbReference type="Proteomes" id="UP000824890"/>
    </source>
</evidence>
<organism evidence="1 2">
    <name type="scientific">Brassica napus</name>
    <name type="common">Rape</name>
    <dbReference type="NCBI Taxonomy" id="3708"/>
    <lineage>
        <taxon>Eukaryota</taxon>
        <taxon>Viridiplantae</taxon>
        <taxon>Streptophyta</taxon>
        <taxon>Embryophyta</taxon>
        <taxon>Tracheophyta</taxon>
        <taxon>Spermatophyta</taxon>
        <taxon>Magnoliopsida</taxon>
        <taxon>eudicotyledons</taxon>
        <taxon>Gunneridae</taxon>
        <taxon>Pentapetalae</taxon>
        <taxon>rosids</taxon>
        <taxon>malvids</taxon>
        <taxon>Brassicales</taxon>
        <taxon>Brassicaceae</taxon>
        <taxon>Brassiceae</taxon>
        <taxon>Brassica</taxon>
    </lineage>
</organism>
<proteinExistence type="predicted"/>
<comment type="caution">
    <text evidence="1">The sequence shown here is derived from an EMBL/GenBank/DDBJ whole genome shotgun (WGS) entry which is preliminary data.</text>
</comment>
<dbReference type="Proteomes" id="UP000824890">
    <property type="component" value="Unassembled WGS sequence"/>
</dbReference>
<dbReference type="EMBL" id="JAGKQM010000019">
    <property type="protein sequence ID" value="KAH0858902.1"/>
    <property type="molecule type" value="Genomic_DNA"/>
</dbReference>